<name>A0ABQ8J3I9_DERPT</name>
<gene>
    <name evidence="1" type="ORF">DERP_013294</name>
</gene>
<sequence length="59" mass="6935">MKNYHTQPNRIEPATFAFKSEYQWRQSHPEHGKNGKECSSRFVILHIAMDLSQTTKQSN</sequence>
<reference evidence="1 2" key="2">
    <citation type="journal article" date="2022" name="Mol. Biol. Evol.">
        <title>Comparative Genomics Reveals Insights into the Divergent Evolution of Astigmatic Mites and Household Pest Adaptations.</title>
        <authorList>
            <person name="Xiong Q."/>
            <person name="Wan A.T."/>
            <person name="Liu X."/>
            <person name="Fung C.S."/>
            <person name="Xiao X."/>
            <person name="Malainual N."/>
            <person name="Hou J."/>
            <person name="Wang L."/>
            <person name="Wang M."/>
            <person name="Yang K.Y."/>
            <person name="Cui Y."/>
            <person name="Leung E.L."/>
            <person name="Nong W."/>
            <person name="Shin S.K."/>
            <person name="Au S.W."/>
            <person name="Jeong K.Y."/>
            <person name="Chew F.T."/>
            <person name="Hui J.H."/>
            <person name="Leung T.F."/>
            <person name="Tungtrongchitr A."/>
            <person name="Zhong N."/>
            <person name="Liu Z."/>
            <person name="Tsui S.K."/>
        </authorList>
    </citation>
    <scope>NUCLEOTIDE SEQUENCE [LARGE SCALE GENOMIC DNA]</scope>
    <source>
        <strain evidence="1">Derp</strain>
    </source>
</reference>
<accession>A0ABQ8J3I9</accession>
<evidence type="ECO:0000313" key="1">
    <source>
        <dbReference type="EMBL" id="KAH9417124.1"/>
    </source>
</evidence>
<keyword evidence="2" id="KW-1185">Reference proteome</keyword>
<reference evidence="1 2" key="1">
    <citation type="journal article" date="2018" name="J. Allergy Clin. Immunol.">
        <title>High-quality assembly of Dermatophagoides pteronyssinus genome and transcriptome reveals a wide range of novel allergens.</title>
        <authorList>
            <person name="Liu X.Y."/>
            <person name="Yang K.Y."/>
            <person name="Wang M.Q."/>
            <person name="Kwok J.S."/>
            <person name="Zeng X."/>
            <person name="Yang Z."/>
            <person name="Xiao X.J."/>
            <person name="Lau C.P."/>
            <person name="Li Y."/>
            <person name="Huang Z.M."/>
            <person name="Ba J.G."/>
            <person name="Yim A.K."/>
            <person name="Ouyang C.Y."/>
            <person name="Ngai S.M."/>
            <person name="Chan T.F."/>
            <person name="Leung E.L."/>
            <person name="Liu L."/>
            <person name="Liu Z.G."/>
            <person name="Tsui S.K."/>
        </authorList>
    </citation>
    <scope>NUCLEOTIDE SEQUENCE [LARGE SCALE GENOMIC DNA]</scope>
    <source>
        <strain evidence="1">Derp</strain>
    </source>
</reference>
<evidence type="ECO:0000313" key="2">
    <source>
        <dbReference type="Proteomes" id="UP000887458"/>
    </source>
</evidence>
<organism evidence="1 2">
    <name type="scientific">Dermatophagoides pteronyssinus</name>
    <name type="common">European house dust mite</name>
    <dbReference type="NCBI Taxonomy" id="6956"/>
    <lineage>
        <taxon>Eukaryota</taxon>
        <taxon>Metazoa</taxon>
        <taxon>Ecdysozoa</taxon>
        <taxon>Arthropoda</taxon>
        <taxon>Chelicerata</taxon>
        <taxon>Arachnida</taxon>
        <taxon>Acari</taxon>
        <taxon>Acariformes</taxon>
        <taxon>Sarcoptiformes</taxon>
        <taxon>Astigmata</taxon>
        <taxon>Psoroptidia</taxon>
        <taxon>Analgoidea</taxon>
        <taxon>Pyroglyphidae</taxon>
        <taxon>Dermatophagoidinae</taxon>
        <taxon>Dermatophagoides</taxon>
    </lineage>
</organism>
<protein>
    <submittedName>
        <fullName evidence="1">Uncharacterized protein</fullName>
    </submittedName>
</protein>
<comment type="caution">
    <text evidence="1">The sequence shown here is derived from an EMBL/GenBank/DDBJ whole genome shotgun (WGS) entry which is preliminary data.</text>
</comment>
<proteinExistence type="predicted"/>
<dbReference type="Proteomes" id="UP000887458">
    <property type="component" value="Unassembled WGS sequence"/>
</dbReference>
<dbReference type="EMBL" id="NJHN03000081">
    <property type="protein sequence ID" value="KAH9417124.1"/>
    <property type="molecule type" value="Genomic_DNA"/>
</dbReference>